<proteinExistence type="predicted"/>
<evidence type="ECO:0000313" key="1">
    <source>
        <dbReference type="EMBL" id="KAF9742495.1"/>
    </source>
</evidence>
<dbReference type="Gene3D" id="3.40.50.150">
    <property type="entry name" value="Vaccinia Virus protein VP39"/>
    <property type="match status" value="1"/>
</dbReference>
<sequence length="213" mass="23303">MSTEGDKQYWDKKAPSYAQSPVADEAGYQRTLEKTRSLLKPTDTVLELGCGTGSTALKLADAVKSYLGSDISREMVKIAIEKQTAEETKHPGLSFCAATAEELAAKPVRFTTILGFNYLHLVSDVAATLKATHSLLEDGGQLITKTPCLGDMSFLLRWGVPVVRFFGVGPTVTIFTETELSKLLRDADFEILETEKHASKGDDSRPFIVARKK</sequence>
<dbReference type="Pfam" id="PF13489">
    <property type="entry name" value="Methyltransf_23"/>
    <property type="match status" value="1"/>
</dbReference>
<organism evidence="1 2">
    <name type="scientific">Bionectria ochroleuca</name>
    <name type="common">Gliocladium roseum</name>
    <dbReference type="NCBI Taxonomy" id="29856"/>
    <lineage>
        <taxon>Eukaryota</taxon>
        <taxon>Fungi</taxon>
        <taxon>Dikarya</taxon>
        <taxon>Ascomycota</taxon>
        <taxon>Pezizomycotina</taxon>
        <taxon>Sordariomycetes</taxon>
        <taxon>Hypocreomycetidae</taxon>
        <taxon>Hypocreales</taxon>
        <taxon>Bionectriaceae</taxon>
        <taxon>Clonostachys</taxon>
    </lineage>
</organism>
<dbReference type="SUPFAM" id="SSF53335">
    <property type="entry name" value="S-adenosyl-L-methionine-dependent methyltransferases"/>
    <property type="match status" value="1"/>
</dbReference>
<dbReference type="EMBL" id="JADCTT010000020">
    <property type="protein sequence ID" value="KAF9742495.1"/>
    <property type="molecule type" value="Genomic_DNA"/>
</dbReference>
<gene>
    <name evidence="1" type="ORF">IM811_009148</name>
</gene>
<dbReference type="PANTHER" id="PTHR43861">
    <property type="entry name" value="TRANS-ACONITATE 2-METHYLTRANSFERASE-RELATED"/>
    <property type="match status" value="1"/>
</dbReference>
<dbReference type="AlphaFoldDB" id="A0A8H7K1G9"/>
<dbReference type="CDD" id="cd02440">
    <property type="entry name" value="AdoMet_MTases"/>
    <property type="match status" value="1"/>
</dbReference>
<dbReference type="Proteomes" id="UP000616885">
    <property type="component" value="Unassembled WGS sequence"/>
</dbReference>
<dbReference type="InterPro" id="IPR029063">
    <property type="entry name" value="SAM-dependent_MTases_sf"/>
</dbReference>
<comment type="caution">
    <text evidence="1">The sequence shown here is derived from an EMBL/GenBank/DDBJ whole genome shotgun (WGS) entry which is preliminary data.</text>
</comment>
<name>A0A8H7K1G9_BIOOC</name>
<reference evidence="1" key="1">
    <citation type="submission" date="2020-10" db="EMBL/GenBank/DDBJ databases">
        <title>High-Quality Genome Resource of Clonostachys rosea strain S41 by Oxford Nanopore Long-Read Sequencing.</title>
        <authorList>
            <person name="Wang H."/>
        </authorList>
    </citation>
    <scope>NUCLEOTIDE SEQUENCE</scope>
    <source>
        <strain evidence="1">S41</strain>
    </source>
</reference>
<evidence type="ECO:0000313" key="2">
    <source>
        <dbReference type="Proteomes" id="UP000616885"/>
    </source>
</evidence>
<evidence type="ECO:0008006" key="3">
    <source>
        <dbReference type="Google" id="ProtNLM"/>
    </source>
</evidence>
<accession>A0A8H7K1G9</accession>
<protein>
    <recommendedName>
        <fullName evidence="3">Methyltransferase domain-containing protein</fullName>
    </recommendedName>
</protein>